<keyword evidence="2" id="KW-0812">Transmembrane</keyword>
<evidence type="ECO:0000256" key="1">
    <source>
        <dbReference type="SAM" id="MobiDB-lite"/>
    </source>
</evidence>
<protein>
    <submittedName>
        <fullName evidence="3">Uncharacterized protein</fullName>
    </submittedName>
</protein>
<dbReference type="RefSeq" id="WP_168002064.1">
    <property type="nucleotide sequence ID" value="NZ_JAATEO010000018.1"/>
</dbReference>
<sequence>MDDELMTASEVPARVAEAPPRPRGARLNNAMELAGYLCLVAFGYAVWPPAALLVAGVVLVVTSNARAAAAKPKRRPTVHWTERLARALAAYRAGSRT</sequence>
<evidence type="ECO:0000313" key="4">
    <source>
        <dbReference type="Proteomes" id="UP000783871"/>
    </source>
</evidence>
<accession>A0ABX0ZB48</accession>
<feature type="transmembrane region" description="Helical" evidence="2">
    <location>
        <begin position="33"/>
        <end position="61"/>
    </location>
</feature>
<keyword evidence="2" id="KW-1133">Transmembrane helix</keyword>
<evidence type="ECO:0000256" key="2">
    <source>
        <dbReference type="SAM" id="Phobius"/>
    </source>
</evidence>
<dbReference type="EMBL" id="JAATEO010000018">
    <property type="protein sequence ID" value="NJP33694.1"/>
    <property type="molecule type" value="Genomic_DNA"/>
</dbReference>
<reference evidence="3 4" key="1">
    <citation type="submission" date="2020-03" db="EMBL/GenBank/DDBJ databases">
        <title>WGS of actinomycetes isolated from Thailand.</title>
        <authorList>
            <person name="Thawai C."/>
        </authorList>
    </citation>
    <scope>NUCLEOTIDE SEQUENCE [LARGE SCALE GENOMIC DNA]</scope>
    <source>
        <strain evidence="3 4">HSS6-12</strain>
    </source>
</reference>
<feature type="region of interest" description="Disordered" evidence="1">
    <location>
        <begin position="1"/>
        <end position="21"/>
    </location>
</feature>
<keyword evidence="2" id="KW-0472">Membrane</keyword>
<comment type="caution">
    <text evidence="3">The sequence shown here is derived from an EMBL/GenBank/DDBJ whole genome shotgun (WGS) entry which is preliminary data.</text>
</comment>
<gene>
    <name evidence="3" type="ORF">HCJ94_17320</name>
</gene>
<proteinExistence type="predicted"/>
<name>A0ABX0ZB48_9ACTN</name>
<organism evidence="3 4">
    <name type="scientific">Micromonospora thermarum</name>
    <dbReference type="NCBI Taxonomy" id="2720024"/>
    <lineage>
        <taxon>Bacteria</taxon>
        <taxon>Bacillati</taxon>
        <taxon>Actinomycetota</taxon>
        <taxon>Actinomycetes</taxon>
        <taxon>Micromonosporales</taxon>
        <taxon>Micromonosporaceae</taxon>
        <taxon>Micromonospora</taxon>
    </lineage>
</organism>
<keyword evidence="4" id="KW-1185">Reference proteome</keyword>
<evidence type="ECO:0000313" key="3">
    <source>
        <dbReference type="EMBL" id="NJP33694.1"/>
    </source>
</evidence>
<dbReference type="Proteomes" id="UP000783871">
    <property type="component" value="Unassembled WGS sequence"/>
</dbReference>